<sequence>MNLSVKLIGLHILQVFVILLFCIGYFPRKPILNEISVKDEDDDSLNPIFDKLVIVMIDALRSDFLYYKNSSKFYNVHRLINEGHGIGFTAYASPPTVTLPRLKGILTGSTPIFLDAILNVAEGDDSSNLKEHDSILKQFYLDDKKINFYGDDTWLKLFGKDMFNEFEGTSSFFVKDFIEVDNNVTRHVQPNLNNKENWDILVLHYLGLDHIGHALGSSPPEMSAKQEELDIIINNIYESLDEDSLLLVLGDHGMTDSGNHGGSTNSETNAAMCFLSKKFQFEQEDKNILPIVNKNEDYEYLTQIQQVDLVPTLMSLFNLPIPKNNVGILIEDLINPFFDIQAKNQLLKRNMKQLNELLNQDSGNFREESDNIEHMKILQEKLMDTSTSYNYPLLYTSIALMGVLFLINIYVTFELQFQYLFVIVLSLILGISSFATSFIEEEHKVWYWLLIFVIVSQFFFFKKINIENSLNTLGLLFFIRLLKSWNNSGQKFFYYDLISNFLESHELFCWILNFVTVLSPSKLYSTDSMFIKITQPLIALQLFIYKVNWEIKNSKLNWSFFLQNIKMLYTNEEMISVARFFFKICFINLAINRFRKPKNKNFQIAIITTILILQSSIINIPMFLCFIIIENFIEKLNFGKEHTIIVEILLEYLSFFSFGNTNSIATIDLINAYNGISASYDIKIVGFLMMTSTFAPSIFFSLKQSSRDYSLTLKYSLILNSLWGFLFLLSCFIGRYHLFVWSVFSPKLCYFLAWHVFMNLIIKIILPLLVF</sequence>
<proteinExistence type="inferred from homology"/>
<dbReference type="OrthoDB" id="272139at2759"/>
<comment type="similarity">
    <text evidence="3 12">Belongs to the PIGG/PIGN/PIGO family. PIGG subfamily.</text>
</comment>
<dbReference type="Gene3D" id="3.40.720.10">
    <property type="entry name" value="Alkaline Phosphatase, subunit A"/>
    <property type="match status" value="2"/>
</dbReference>
<dbReference type="EMBL" id="LXPE01000001">
    <property type="protein sequence ID" value="OBA29180.1"/>
    <property type="molecule type" value="Genomic_DNA"/>
</dbReference>
<dbReference type="PANTHER" id="PTHR23072:SF0">
    <property type="entry name" value="GPI ETHANOLAMINE PHOSPHATE TRANSFERASE 2"/>
    <property type="match status" value="1"/>
</dbReference>
<evidence type="ECO:0000256" key="1">
    <source>
        <dbReference type="ARBA" id="ARBA00004477"/>
    </source>
</evidence>
<dbReference type="InterPro" id="IPR017850">
    <property type="entry name" value="Alkaline_phosphatase_core_sf"/>
</dbReference>
<evidence type="ECO:0000256" key="10">
    <source>
        <dbReference type="ARBA" id="ARBA00023136"/>
    </source>
</evidence>
<feature type="transmembrane region" description="Helical" evidence="12">
    <location>
        <begin position="574"/>
        <end position="592"/>
    </location>
</feature>
<evidence type="ECO:0000256" key="2">
    <source>
        <dbReference type="ARBA" id="ARBA00004687"/>
    </source>
</evidence>
<dbReference type="SUPFAM" id="SSF53649">
    <property type="entry name" value="Alkaline phosphatase-like"/>
    <property type="match status" value="1"/>
</dbReference>
<evidence type="ECO:0000313" key="15">
    <source>
        <dbReference type="Proteomes" id="UP000092321"/>
    </source>
</evidence>
<evidence type="ECO:0000256" key="12">
    <source>
        <dbReference type="RuleBase" id="RU367106"/>
    </source>
</evidence>
<dbReference type="AlphaFoldDB" id="A0A1B7TK97"/>
<dbReference type="PANTHER" id="PTHR23072">
    <property type="entry name" value="PHOSPHATIDYLINOSITOL GLYCAN-RELATED"/>
    <property type="match status" value="1"/>
</dbReference>
<dbReference type="Pfam" id="PF01663">
    <property type="entry name" value="Phosphodiest"/>
    <property type="match status" value="1"/>
</dbReference>
<dbReference type="GO" id="GO:0051267">
    <property type="term" value="F:CP2 mannose-ethanolamine phosphotransferase activity"/>
    <property type="evidence" value="ECO:0007669"/>
    <property type="project" value="TreeGrafter"/>
</dbReference>
<reference evidence="15" key="1">
    <citation type="journal article" date="2016" name="Proc. Natl. Acad. Sci. U.S.A.">
        <title>Comparative genomics of biotechnologically important yeasts.</title>
        <authorList>
            <person name="Riley R."/>
            <person name="Haridas S."/>
            <person name="Wolfe K.H."/>
            <person name="Lopes M.R."/>
            <person name="Hittinger C.T."/>
            <person name="Goeker M."/>
            <person name="Salamov A.A."/>
            <person name="Wisecaver J.H."/>
            <person name="Long T.M."/>
            <person name="Calvey C.H."/>
            <person name="Aerts A.L."/>
            <person name="Barry K.W."/>
            <person name="Choi C."/>
            <person name="Clum A."/>
            <person name="Coughlan A.Y."/>
            <person name="Deshpande S."/>
            <person name="Douglass A.P."/>
            <person name="Hanson S.J."/>
            <person name="Klenk H.-P."/>
            <person name="LaButti K.M."/>
            <person name="Lapidus A."/>
            <person name="Lindquist E.A."/>
            <person name="Lipzen A.M."/>
            <person name="Meier-Kolthoff J.P."/>
            <person name="Ohm R.A."/>
            <person name="Otillar R.P."/>
            <person name="Pangilinan J.L."/>
            <person name="Peng Y."/>
            <person name="Rokas A."/>
            <person name="Rosa C.A."/>
            <person name="Scheuner C."/>
            <person name="Sibirny A.A."/>
            <person name="Slot J.C."/>
            <person name="Stielow J.B."/>
            <person name="Sun H."/>
            <person name="Kurtzman C.P."/>
            <person name="Blackwell M."/>
            <person name="Grigoriev I.V."/>
            <person name="Jeffries T.W."/>
        </authorList>
    </citation>
    <scope>NUCLEOTIDE SEQUENCE [LARGE SCALE GENOMIC DNA]</scope>
    <source>
        <strain evidence="15">NRRL Y-1626</strain>
    </source>
</reference>
<keyword evidence="5 12" id="KW-0337">GPI-anchor biosynthesis</keyword>
<dbReference type="UniPathway" id="UPA00196"/>
<dbReference type="InterPro" id="IPR039527">
    <property type="entry name" value="PIGG/GPI7"/>
</dbReference>
<feature type="transmembrane region" description="Helical" evidence="12">
    <location>
        <begin position="722"/>
        <end position="744"/>
    </location>
</feature>
<feature type="transmembrane region" description="Helical" evidence="12">
    <location>
        <begin position="445"/>
        <end position="461"/>
    </location>
</feature>
<dbReference type="InterPro" id="IPR045687">
    <property type="entry name" value="PIGG/GPI7_C"/>
</dbReference>
<name>A0A1B7TK97_9ASCO</name>
<dbReference type="Pfam" id="PF19316">
    <property type="entry name" value="PIGO_PIGG"/>
    <property type="match status" value="1"/>
</dbReference>
<feature type="transmembrane region" description="Helical" evidence="12">
    <location>
        <begin position="684"/>
        <end position="702"/>
    </location>
</feature>
<dbReference type="InterPro" id="IPR037674">
    <property type="entry name" value="PIG-G_N"/>
</dbReference>
<organism evidence="14 15">
    <name type="scientific">Hanseniaspora valbyensis NRRL Y-1626</name>
    <dbReference type="NCBI Taxonomy" id="766949"/>
    <lineage>
        <taxon>Eukaryota</taxon>
        <taxon>Fungi</taxon>
        <taxon>Dikarya</taxon>
        <taxon>Ascomycota</taxon>
        <taxon>Saccharomycotina</taxon>
        <taxon>Saccharomycetes</taxon>
        <taxon>Saccharomycodales</taxon>
        <taxon>Saccharomycodaceae</taxon>
        <taxon>Hanseniaspora</taxon>
    </lineage>
</organism>
<gene>
    <name evidence="14" type="ORF">HANVADRAFT_51088</name>
</gene>
<evidence type="ECO:0000256" key="11">
    <source>
        <dbReference type="ARBA" id="ARBA00023180"/>
    </source>
</evidence>
<feature type="domain" description="GPI ethanolamine phosphate transferase 2 C-terminal" evidence="13">
    <location>
        <begin position="388"/>
        <end position="770"/>
    </location>
</feature>
<protein>
    <recommendedName>
        <fullName evidence="4 12">GPI ethanolamine phosphate transferase 2</fullName>
    </recommendedName>
</protein>
<dbReference type="GO" id="GO:0006506">
    <property type="term" value="P:GPI anchor biosynthetic process"/>
    <property type="evidence" value="ECO:0007669"/>
    <property type="project" value="UniProtKB-UniPathway"/>
</dbReference>
<keyword evidence="6 12" id="KW-0808">Transferase</keyword>
<comment type="subcellular location">
    <subcellularLocation>
        <location evidence="1 12">Endoplasmic reticulum membrane</location>
        <topology evidence="1 12">Multi-pass membrane protein</topology>
    </subcellularLocation>
</comment>
<accession>A0A1B7TK97</accession>
<evidence type="ECO:0000256" key="3">
    <source>
        <dbReference type="ARBA" id="ARBA00005315"/>
    </source>
</evidence>
<keyword evidence="15" id="KW-1185">Reference proteome</keyword>
<keyword evidence="8 12" id="KW-0256">Endoplasmic reticulum</keyword>
<dbReference type="CDD" id="cd16024">
    <property type="entry name" value="GPI_EPT_2"/>
    <property type="match status" value="1"/>
</dbReference>
<dbReference type="InterPro" id="IPR002591">
    <property type="entry name" value="Phosphodiest/P_Trfase"/>
</dbReference>
<evidence type="ECO:0000256" key="5">
    <source>
        <dbReference type="ARBA" id="ARBA00022502"/>
    </source>
</evidence>
<keyword evidence="10 12" id="KW-0472">Membrane</keyword>
<feature type="transmembrane region" description="Helical" evidence="12">
    <location>
        <begin position="750"/>
        <end position="770"/>
    </location>
</feature>
<feature type="transmembrane region" description="Helical" evidence="12">
    <location>
        <begin position="393"/>
        <end position="413"/>
    </location>
</feature>
<evidence type="ECO:0000256" key="7">
    <source>
        <dbReference type="ARBA" id="ARBA00022692"/>
    </source>
</evidence>
<comment type="caution">
    <text evidence="14">The sequence shown here is derived from an EMBL/GenBank/DDBJ whole genome shotgun (WGS) entry which is preliminary data.</text>
</comment>
<dbReference type="GO" id="GO:0005789">
    <property type="term" value="C:endoplasmic reticulum membrane"/>
    <property type="evidence" value="ECO:0007669"/>
    <property type="project" value="UniProtKB-SubCell"/>
</dbReference>
<feature type="transmembrane region" description="Helical" evidence="12">
    <location>
        <begin position="420"/>
        <end position="439"/>
    </location>
</feature>
<feature type="transmembrane region" description="Helical" evidence="12">
    <location>
        <begin position="604"/>
        <end position="629"/>
    </location>
</feature>
<keyword evidence="9 12" id="KW-1133">Transmembrane helix</keyword>
<evidence type="ECO:0000259" key="13">
    <source>
        <dbReference type="Pfam" id="PF19316"/>
    </source>
</evidence>
<comment type="function">
    <text evidence="12">Ethanolamine phosphate transferase involved in glycosylphosphatidylinositol-anchor biosynthesis. Transfers ethanolamine phosphate to the GPI second mannose.</text>
</comment>
<keyword evidence="11" id="KW-0325">Glycoprotein</keyword>
<evidence type="ECO:0000256" key="4">
    <source>
        <dbReference type="ARBA" id="ARBA00020830"/>
    </source>
</evidence>
<feature type="transmembrane region" description="Helical" evidence="12">
    <location>
        <begin position="7"/>
        <end position="26"/>
    </location>
</feature>
<evidence type="ECO:0000256" key="8">
    <source>
        <dbReference type="ARBA" id="ARBA00022824"/>
    </source>
</evidence>
<comment type="pathway">
    <text evidence="2 12">Glycolipid biosynthesis; glycosylphosphatidylinositol-anchor biosynthesis.</text>
</comment>
<evidence type="ECO:0000256" key="6">
    <source>
        <dbReference type="ARBA" id="ARBA00022679"/>
    </source>
</evidence>
<keyword evidence="7 12" id="KW-0812">Transmembrane</keyword>
<dbReference type="Proteomes" id="UP000092321">
    <property type="component" value="Unassembled WGS sequence"/>
</dbReference>
<evidence type="ECO:0000256" key="9">
    <source>
        <dbReference type="ARBA" id="ARBA00022989"/>
    </source>
</evidence>
<evidence type="ECO:0000313" key="14">
    <source>
        <dbReference type="EMBL" id="OBA29180.1"/>
    </source>
</evidence>